<keyword evidence="1" id="KW-0472">Membrane</keyword>
<keyword evidence="3" id="KW-1185">Reference proteome</keyword>
<organism evidence="2 3">
    <name type="scientific">Xylanimonas protaetiae</name>
    <dbReference type="NCBI Taxonomy" id="2509457"/>
    <lineage>
        <taxon>Bacteria</taxon>
        <taxon>Bacillati</taxon>
        <taxon>Actinomycetota</taxon>
        <taxon>Actinomycetes</taxon>
        <taxon>Micrococcales</taxon>
        <taxon>Promicromonosporaceae</taxon>
        <taxon>Xylanimonas</taxon>
    </lineage>
</organism>
<dbReference type="KEGG" id="xya:ET471_03670"/>
<sequence length="137" mass="15237">MPFSVQLPRYDLHTRTEPEQPRRRRRWSWPVVFLGVGVTIAAVGASGVLRAAAEPEWLEQEYALNTHYARCMADAGWEIVETTPFMTGPRPRDEHGMVPIGERPPTRQAAYEGVQPAWIPYSTASDACWAGATTAVG</sequence>
<evidence type="ECO:0000313" key="2">
    <source>
        <dbReference type="EMBL" id="QAY69248.1"/>
    </source>
</evidence>
<keyword evidence="1" id="KW-1133">Transmembrane helix</keyword>
<name>A0A4P6FF63_9MICO</name>
<accession>A0A4P6FF63</accession>
<dbReference type="AlphaFoldDB" id="A0A4P6FF63"/>
<gene>
    <name evidence="2" type="ORF">ET471_03670</name>
</gene>
<reference evidence="2 3" key="1">
    <citation type="submission" date="2019-01" db="EMBL/GenBank/DDBJ databases">
        <title>Genome sequencing of strain FW10M-9.</title>
        <authorList>
            <person name="Heo J."/>
            <person name="Kim S.-J."/>
            <person name="Kim J.-S."/>
            <person name="Hong S.-B."/>
            <person name="Kwon S.-W."/>
        </authorList>
    </citation>
    <scope>NUCLEOTIDE SEQUENCE [LARGE SCALE GENOMIC DNA]</scope>
    <source>
        <strain evidence="2 3">FW10M-9</strain>
    </source>
</reference>
<dbReference type="RefSeq" id="WP_129186648.1">
    <property type="nucleotide sequence ID" value="NZ_CP035493.1"/>
</dbReference>
<dbReference type="Proteomes" id="UP000292118">
    <property type="component" value="Chromosome"/>
</dbReference>
<dbReference type="EMBL" id="CP035493">
    <property type="protein sequence ID" value="QAY69248.1"/>
    <property type="molecule type" value="Genomic_DNA"/>
</dbReference>
<proteinExistence type="predicted"/>
<evidence type="ECO:0000256" key="1">
    <source>
        <dbReference type="SAM" id="Phobius"/>
    </source>
</evidence>
<protein>
    <submittedName>
        <fullName evidence="2">Uncharacterized protein</fullName>
    </submittedName>
</protein>
<evidence type="ECO:0000313" key="3">
    <source>
        <dbReference type="Proteomes" id="UP000292118"/>
    </source>
</evidence>
<keyword evidence="1" id="KW-0812">Transmembrane</keyword>
<feature type="transmembrane region" description="Helical" evidence="1">
    <location>
        <begin position="27"/>
        <end position="49"/>
    </location>
</feature>